<dbReference type="GO" id="GO:0003700">
    <property type="term" value="F:DNA-binding transcription factor activity"/>
    <property type="evidence" value="ECO:0007669"/>
    <property type="project" value="TreeGrafter"/>
</dbReference>
<dbReference type="Proteomes" id="UP001055185">
    <property type="component" value="Unassembled WGS sequence"/>
</dbReference>
<dbReference type="EMBL" id="BQKV01000003">
    <property type="protein sequence ID" value="GJN63442.1"/>
    <property type="molecule type" value="Genomic_DNA"/>
</dbReference>
<proteinExistence type="predicted"/>
<feature type="domain" description="HTH lacI-type" evidence="4">
    <location>
        <begin position="2"/>
        <end position="56"/>
    </location>
</feature>
<dbReference type="PROSITE" id="PS50932">
    <property type="entry name" value="HTH_LACI_2"/>
    <property type="match status" value="1"/>
</dbReference>
<keyword evidence="3" id="KW-0804">Transcription</keyword>
<evidence type="ECO:0000256" key="3">
    <source>
        <dbReference type="ARBA" id="ARBA00023163"/>
    </source>
</evidence>
<dbReference type="Pfam" id="PF00532">
    <property type="entry name" value="Peripla_BP_1"/>
    <property type="match status" value="1"/>
</dbReference>
<dbReference type="PANTHER" id="PTHR30146:SF109">
    <property type="entry name" value="HTH-TYPE TRANSCRIPTIONAL REGULATOR GALS"/>
    <property type="match status" value="1"/>
</dbReference>
<accession>A0AA37IVJ4</accession>
<dbReference type="GO" id="GO:0000976">
    <property type="term" value="F:transcription cis-regulatory region binding"/>
    <property type="evidence" value="ECO:0007669"/>
    <property type="project" value="TreeGrafter"/>
</dbReference>
<comment type="caution">
    <text evidence="5">The sequence shown here is derived from an EMBL/GenBank/DDBJ whole genome shotgun (WGS) entry which is preliminary data.</text>
</comment>
<evidence type="ECO:0000256" key="2">
    <source>
        <dbReference type="ARBA" id="ARBA00023125"/>
    </source>
</evidence>
<keyword evidence="6" id="KW-1185">Reference proteome</keyword>
<evidence type="ECO:0000313" key="6">
    <source>
        <dbReference type="Proteomes" id="UP001055185"/>
    </source>
</evidence>
<dbReference type="Gene3D" id="1.10.260.40">
    <property type="entry name" value="lambda repressor-like DNA-binding domains"/>
    <property type="match status" value="1"/>
</dbReference>
<gene>
    <name evidence="5" type="ORF">JCM17207_00670</name>
</gene>
<dbReference type="InterPro" id="IPR000843">
    <property type="entry name" value="HTH_LacI"/>
</dbReference>
<dbReference type="Gene3D" id="3.40.50.2300">
    <property type="match status" value="2"/>
</dbReference>
<dbReference type="InterPro" id="IPR028082">
    <property type="entry name" value="Peripla_BP_I"/>
</dbReference>
<protein>
    <submittedName>
        <fullName evidence="5">Ribose operon repressor</fullName>
    </submittedName>
</protein>
<dbReference type="CDD" id="cd01392">
    <property type="entry name" value="HTH_LacI"/>
    <property type="match status" value="1"/>
</dbReference>
<evidence type="ECO:0000259" key="4">
    <source>
        <dbReference type="PROSITE" id="PS50932"/>
    </source>
</evidence>
<dbReference type="SUPFAM" id="SSF53822">
    <property type="entry name" value="Periplasmic binding protein-like I"/>
    <property type="match status" value="1"/>
</dbReference>
<dbReference type="SMART" id="SM00354">
    <property type="entry name" value="HTH_LACI"/>
    <property type="match status" value="1"/>
</dbReference>
<evidence type="ECO:0000313" key="5">
    <source>
        <dbReference type="EMBL" id="GJN63442.1"/>
    </source>
</evidence>
<organism evidence="5 6">
    <name type="scientific">Faecalibacterium gallinarum</name>
    <dbReference type="NCBI Taxonomy" id="2903556"/>
    <lineage>
        <taxon>Bacteria</taxon>
        <taxon>Bacillati</taxon>
        <taxon>Bacillota</taxon>
        <taxon>Clostridia</taxon>
        <taxon>Eubacteriales</taxon>
        <taxon>Oscillospiraceae</taxon>
        <taxon>Faecalibacterium</taxon>
    </lineage>
</organism>
<dbReference type="CDD" id="cd06267">
    <property type="entry name" value="PBP1_LacI_sugar_binding-like"/>
    <property type="match status" value="1"/>
</dbReference>
<evidence type="ECO:0000256" key="1">
    <source>
        <dbReference type="ARBA" id="ARBA00023015"/>
    </source>
</evidence>
<reference evidence="5" key="1">
    <citation type="journal article" date="2022" name="Int. J. Syst. Evol. Microbiol.">
        <title>Genome-based, phenotypic and chemotaxonomic classification of Faecalibacterium strains: proposal of three novel species Faecalibacterium duncaniae sp. nov., Faecalibacterium hattorii sp. nov. and Faecalibacterium gallinarum sp. nov. .</title>
        <authorList>
            <person name="Sakamoto M."/>
            <person name="Sakurai N."/>
            <person name="Tanno H."/>
            <person name="Iino T."/>
            <person name="Ohkuma M."/>
            <person name="Endo A."/>
        </authorList>
    </citation>
    <scope>NUCLEOTIDE SEQUENCE</scope>
    <source>
        <strain evidence="5">JCM 17207</strain>
    </source>
</reference>
<dbReference type="InterPro" id="IPR001761">
    <property type="entry name" value="Peripla_BP/Lac1_sug-bd_dom"/>
</dbReference>
<keyword evidence="2" id="KW-0238">DNA-binding</keyword>
<name>A0AA37IVJ4_9FIRM</name>
<dbReference type="InterPro" id="IPR010982">
    <property type="entry name" value="Lambda_DNA-bd_dom_sf"/>
</dbReference>
<dbReference type="PANTHER" id="PTHR30146">
    <property type="entry name" value="LACI-RELATED TRANSCRIPTIONAL REPRESSOR"/>
    <property type="match status" value="1"/>
</dbReference>
<keyword evidence="1" id="KW-0805">Transcription regulation</keyword>
<dbReference type="Pfam" id="PF00356">
    <property type="entry name" value="LacI"/>
    <property type="match status" value="1"/>
</dbReference>
<dbReference type="RefSeq" id="WP_238315467.1">
    <property type="nucleotide sequence ID" value="NZ_BQKV01000003.1"/>
</dbReference>
<dbReference type="SUPFAM" id="SSF47413">
    <property type="entry name" value="lambda repressor-like DNA-binding domains"/>
    <property type="match status" value="1"/>
</dbReference>
<dbReference type="AlphaFoldDB" id="A0AA37IVJ4"/>
<sequence>MATLKDVARLACVDVSTVSRALNNTSYVHPDTKARIYAAAKELGYHPNIMAQALRQGRRHTIGVVVPRLHMTIFSEILQGVERKARQLGYATLICTTEDDPKLEKDCLNRLRNGFVDGIIVTGTGRNGRLLKDIQASGVAVVQLVRRQEAQISSIVADYRVCGEDAARYLKSRGCRKMGLINGSFQFAPYKERYEGFSRAVEQLGLEAHFCESDRPGNSFEYGYDCANQLLDETPDLDAILAAVDVQGLGAIRAVTERGLKIPEQIKIISLTGHEIGAMLQTTMTSMEMPAQRMGEKAAQMIIDEIETGGPQKTAGPQHLSFTMQLEEREST</sequence>